<organism evidence="3 4">
    <name type="scientific">Favolaschia claudopus</name>
    <dbReference type="NCBI Taxonomy" id="2862362"/>
    <lineage>
        <taxon>Eukaryota</taxon>
        <taxon>Fungi</taxon>
        <taxon>Dikarya</taxon>
        <taxon>Basidiomycota</taxon>
        <taxon>Agaricomycotina</taxon>
        <taxon>Agaricomycetes</taxon>
        <taxon>Agaricomycetidae</taxon>
        <taxon>Agaricales</taxon>
        <taxon>Marasmiineae</taxon>
        <taxon>Mycenaceae</taxon>
        <taxon>Favolaschia</taxon>
    </lineage>
</organism>
<reference evidence="3 4" key="1">
    <citation type="journal article" date="2024" name="J Genomics">
        <title>Draft genome sequencing and assembly of Favolaschia claudopus CIRM-BRFM 2984 isolated from oak limbs.</title>
        <authorList>
            <person name="Navarro D."/>
            <person name="Drula E."/>
            <person name="Chaduli D."/>
            <person name="Cazenave R."/>
            <person name="Ahrendt S."/>
            <person name="Wang J."/>
            <person name="Lipzen A."/>
            <person name="Daum C."/>
            <person name="Barry K."/>
            <person name="Grigoriev I.V."/>
            <person name="Favel A."/>
            <person name="Rosso M.N."/>
            <person name="Martin F."/>
        </authorList>
    </citation>
    <scope>NUCLEOTIDE SEQUENCE [LARGE SCALE GENOMIC DNA]</scope>
    <source>
        <strain evidence="3 4">CIRM-BRFM 2984</strain>
    </source>
</reference>
<evidence type="ECO:0000256" key="1">
    <source>
        <dbReference type="SAM" id="MobiDB-lite"/>
    </source>
</evidence>
<evidence type="ECO:0000259" key="2">
    <source>
        <dbReference type="Pfam" id="PF07883"/>
    </source>
</evidence>
<dbReference type="PANTHER" id="PTHR36156:SF2">
    <property type="entry name" value="CUPIN TYPE-2 DOMAIN-CONTAINING PROTEIN"/>
    <property type="match status" value="1"/>
</dbReference>
<dbReference type="InterPro" id="IPR013096">
    <property type="entry name" value="Cupin_2"/>
</dbReference>
<gene>
    <name evidence="3" type="ORF">R3P38DRAFT_2850407</name>
</gene>
<protein>
    <recommendedName>
        <fullName evidence="2">Cupin type-2 domain-containing protein</fullName>
    </recommendedName>
</protein>
<dbReference type="InterPro" id="IPR011051">
    <property type="entry name" value="RmlC_Cupin_sf"/>
</dbReference>
<dbReference type="Pfam" id="PF07883">
    <property type="entry name" value="Cupin_2"/>
    <property type="match status" value="1"/>
</dbReference>
<dbReference type="Gene3D" id="2.60.120.10">
    <property type="entry name" value="Jelly Rolls"/>
    <property type="match status" value="1"/>
</dbReference>
<comment type="caution">
    <text evidence="3">The sequence shown here is derived from an EMBL/GenBank/DDBJ whole genome shotgun (WGS) entry which is preliminary data.</text>
</comment>
<feature type="region of interest" description="Disordered" evidence="1">
    <location>
        <begin position="1"/>
        <end position="22"/>
    </location>
</feature>
<evidence type="ECO:0000313" key="4">
    <source>
        <dbReference type="Proteomes" id="UP001362999"/>
    </source>
</evidence>
<keyword evidence="4" id="KW-1185">Reference proteome</keyword>
<proteinExistence type="predicted"/>
<dbReference type="PANTHER" id="PTHR36156">
    <property type="entry name" value="SLR2101 PROTEIN"/>
    <property type="match status" value="1"/>
</dbReference>
<dbReference type="Proteomes" id="UP001362999">
    <property type="component" value="Unassembled WGS sequence"/>
</dbReference>
<evidence type="ECO:0000313" key="3">
    <source>
        <dbReference type="EMBL" id="KAK7056095.1"/>
    </source>
</evidence>
<dbReference type="InterPro" id="IPR047142">
    <property type="entry name" value="OryJ/VirC-like"/>
</dbReference>
<dbReference type="CDD" id="cd02231">
    <property type="entry name" value="cupin_BLL6423-like"/>
    <property type="match status" value="1"/>
</dbReference>
<dbReference type="EMBL" id="JAWWNJ010000005">
    <property type="protein sequence ID" value="KAK7056095.1"/>
    <property type="molecule type" value="Genomic_DNA"/>
</dbReference>
<feature type="non-terminal residue" evidence="3">
    <location>
        <position position="1"/>
    </location>
</feature>
<name>A0AAW0DXT7_9AGAR</name>
<dbReference type="InterPro" id="IPR014710">
    <property type="entry name" value="RmlC-like_jellyroll"/>
</dbReference>
<feature type="domain" description="Cupin type-2" evidence="2">
    <location>
        <begin position="43"/>
        <end position="109"/>
    </location>
</feature>
<sequence length="131" mass="14745">IHIENENKKEKESTSEEEKNGWVDEIAEHPELISPGGSTFRAFEFAPGSVSPMHRTISLDYGIVAKGTIVLEMEDGSRVTLTEGDTVVQRGGMHCWRNETSEWGRMYFVGLGAHPVKVNGQELKEEWREAK</sequence>
<dbReference type="SUPFAM" id="SSF51182">
    <property type="entry name" value="RmlC-like cupins"/>
    <property type="match status" value="1"/>
</dbReference>
<dbReference type="AlphaFoldDB" id="A0AAW0DXT7"/>
<accession>A0AAW0DXT7</accession>